<accession>A0ABX0KD60</accession>
<evidence type="ECO:0000313" key="1">
    <source>
        <dbReference type="EMBL" id="NHO33093.1"/>
    </source>
</evidence>
<protein>
    <submittedName>
        <fullName evidence="1">Preprotein translocase subunit TatC</fullName>
    </submittedName>
</protein>
<sequence>MPESDSESSRNDESKLREAVSLFYAAVRADHRLAPIFAARVHDWDAHIEKITRFWSSVLLATGDYKGNPVARHYVFRHQLCPELFKRWETLWGQSLHQVFDADDVRHILRKTARISGSLQTVLFGSMDDFLTEAKQLHARQDDL</sequence>
<dbReference type="RefSeq" id="WP_173577619.1">
    <property type="nucleotide sequence ID" value="NZ_WOSW01000020.1"/>
</dbReference>
<dbReference type="Proteomes" id="UP000615326">
    <property type="component" value="Unassembled WGS sequence"/>
</dbReference>
<dbReference type="CDD" id="cd08916">
    <property type="entry name" value="TrHb3_P"/>
    <property type="match status" value="1"/>
</dbReference>
<reference evidence="1 2" key="1">
    <citation type="journal article" date="2020" name="Int. J. Syst. Evol. Microbiol.">
        <title>Novel acetic acid bacteria from cider fermentations: Acetobacter conturbans sp. nov. and Acetobacter fallax sp. nov.</title>
        <authorList>
            <person name="Sombolestani A.S."/>
            <person name="Cleenwerck I."/>
            <person name="Cnockaert M."/>
            <person name="Borremans W."/>
            <person name="Wieme A.D."/>
            <person name="De Vuyst L."/>
            <person name="Vandamme P."/>
        </authorList>
    </citation>
    <scope>NUCLEOTIDE SEQUENCE [LARGE SCALE GENOMIC DNA]</scope>
    <source>
        <strain evidence="1 2">LMG 1637</strain>
    </source>
</reference>
<organism evidence="1 2">
    <name type="scientific">Acetobacter fallax</name>
    <dbReference type="NCBI Taxonomy" id="1737473"/>
    <lineage>
        <taxon>Bacteria</taxon>
        <taxon>Pseudomonadati</taxon>
        <taxon>Pseudomonadota</taxon>
        <taxon>Alphaproteobacteria</taxon>
        <taxon>Acetobacterales</taxon>
        <taxon>Acetobacteraceae</taxon>
        <taxon>Acetobacter</taxon>
    </lineage>
</organism>
<comment type="caution">
    <text evidence="1">The sequence shown here is derived from an EMBL/GenBank/DDBJ whole genome shotgun (WGS) entry which is preliminary data.</text>
</comment>
<name>A0ABX0KD60_9PROT</name>
<proteinExistence type="predicted"/>
<dbReference type="SUPFAM" id="SSF46458">
    <property type="entry name" value="Globin-like"/>
    <property type="match status" value="1"/>
</dbReference>
<dbReference type="InterPro" id="IPR009050">
    <property type="entry name" value="Globin-like_sf"/>
</dbReference>
<dbReference type="Gene3D" id="1.10.490.10">
    <property type="entry name" value="Globins"/>
    <property type="match status" value="1"/>
</dbReference>
<gene>
    <name evidence="1" type="ORF">GOB84_11085</name>
</gene>
<evidence type="ECO:0000313" key="2">
    <source>
        <dbReference type="Proteomes" id="UP000615326"/>
    </source>
</evidence>
<dbReference type="InterPro" id="IPR012292">
    <property type="entry name" value="Globin/Proto"/>
</dbReference>
<dbReference type="EMBL" id="WOSW01000020">
    <property type="protein sequence ID" value="NHO33093.1"/>
    <property type="molecule type" value="Genomic_DNA"/>
</dbReference>
<keyword evidence="2" id="KW-1185">Reference proteome</keyword>